<comment type="caution">
    <text evidence="2">The sequence shown here is derived from an EMBL/GenBank/DDBJ whole genome shotgun (WGS) entry which is preliminary data.</text>
</comment>
<proteinExistence type="predicted"/>
<evidence type="ECO:0000313" key="3">
    <source>
        <dbReference type="Proteomes" id="UP000052023"/>
    </source>
</evidence>
<dbReference type="OrthoDB" id="8253315at2"/>
<keyword evidence="3" id="KW-1185">Reference proteome</keyword>
<sequence length="201" mass="21150">MHAPRSWRPLLAAVLVAFTLPGPVYAIASSTGEPASLRNEAGDGAASDQQAVSRELELFRGSAISLSQAMAIAEALHAGATTADVSFDGAPDSPVYRVKTLHNDRIWHHAIDATTGKIVGGEAALPLKEFDAADRSNLVALKTIRQRLADAVRVAERAASGKAISGGLIRERGRLNFAIVVMSGNDLKAVVLEPPGAARRR</sequence>
<feature type="domain" description="PepSY" evidence="1">
    <location>
        <begin position="63"/>
        <end position="120"/>
    </location>
</feature>
<dbReference type="AlphaFoldDB" id="A0A0R3MQD2"/>
<dbReference type="Pfam" id="PF03413">
    <property type="entry name" value="PepSY"/>
    <property type="match status" value="1"/>
</dbReference>
<accession>A0A0R3MQD2</accession>
<dbReference type="Proteomes" id="UP000052023">
    <property type="component" value="Unassembled WGS sequence"/>
</dbReference>
<dbReference type="EMBL" id="LLYA01000166">
    <property type="protein sequence ID" value="KRR22295.1"/>
    <property type="molecule type" value="Genomic_DNA"/>
</dbReference>
<gene>
    <name evidence="2" type="ORF">CQ13_29565</name>
</gene>
<organism evidence="2 3">
    <name type="scientific">Bradyrhizobium retamae</name>
    <dbReference type="NCBI Taxonomy" id="1300035"/>
    <lineage>
        <taxon>Bacteria</taxon>
        <taxon>Pseudomonadati</taxon>
        <taxon>Pseudomonadota</taxon>
        <taxon>Alphaproteobacteria</taxon>
        <taxon>Hyphomicrobiales</taxon>
        <taxon>Nitrobacteraceae</taxon>
        <taxon>Bradyrhizobium</taxon>
    </lineage>
</organism>
<evidence type="ECO:0000259" key="1">
    <source>
        <dbReference type="Pfam" id="PF03413"/>
    </source>
</evidence>
<protein>
    <submittedName>
        <fullName evidence="2">Peptidase</fullName>
    </submittedName>
</protein>
<dbReference type="InterPro" id="IPR025711">
    <property type="entry name" value="PepSY"/>
</dbReference>
<dbReference type="Gene3D" id="3.10.450.40">
    <property type="match status" value="1"/>
</dbReference>
<name>A0A0R3MQD2_9BRAD</name>
<evidence type="ECO:0000313" key="2">
    <source>
        <dbReference type="EMBL" id="KRR22295.1"/>
    </source>
</evidence>
<reference evidence="2 3" key="1">
    <citation type="submission" date="2014-03" db="EMBL/GenBank/DDBJ databases">
        <title>Bradyrhizobium valentinum sp. nov., isolated from effective nodules of Lupinus mariae-josephae, a lupine endemic of basic-lime soils in Eastern Spain.</title>
        <authorList>
            <person name="Duran D."/>
            <person name="Rey L."/>
            <person name="Navarro A."/>
            <person name="Busquets A."/>
            <person name="Imperial J."/>
            <person name="Ruiz-Argueso T."/>
        </authorList>
    </citation>
    <scope>NUCLEOTIDE SEQUENCE [LARGE SCALE GENOMIC DNA]</scope>
    <source>
        <strain evidence="2 3">Ro19</strain>
    </source>
</reference>